<keyword evidence="1" id="KW-0238">DNA-binding</keyword>
<protein>
    <submittedName>
        <fullName evidence="4">Transcriptional regulator, XRE family</fullName>
    </submittedName>
</protein>
<proteinExistence type="predicted"/>
<sequence>MTNAAKKAKAKPVGTTRPADSTSNHFCRRLKQLRAERGWSLDSLANASGVSRSMISQVERNQANPTLAVAFRIARAFGMSLAELVETPEAMSSVLVIRASDHEYHYRSDNDCQIRTLSPLHLEKDVEFYEVQLKEGGALRSAPHFEGTREFLTVQKGKIRVESAGDVEELERGDSAHYRADVPHAIVNIGKGEAMIFLVDIYR</sequence>
<dbReference type="GO" id="GO:0003700">
    <property type="term" value="F:DNA-binding transcription factor activity"/>
    <property type="evidence" value="ECO:0007669"/>
    <property type="project" value="TreeGrafter"/>
</dbReference>
<dbReference type="InterPro" id="IPR001387">
    <property type="entry name" value="Cro/C1-type_HTH"/>
</dbReference>
<name>B9XQL2_PEDPL</name>
<dbReference type="SUPFAM" id="SSF47413">
    <property type="entry name" value="lambda repressor-like DNA-binding domains"/>
    <property type="match status" value="1"/>
</dbReference>
<dbReference type="EMBL" id="ABOX02000055">
    <property type="protein sequence ID" value="EEF57862.1"/>
    <property type="molecule type" value="Genomic_DNA"/>
</dbReference>
<evidence type="ECO:0000256" key="1">
    <source>
        <dbReference type="ARBA" id="ARBA00023125"/>
    </source>
</evidence>
<dbReference type="SUPFAM" id="SSF51182">
    <property type="entry name" value="RmlC-like cupins"/>
    <property type="match status" value="1"/>
</dbReference>
<keyword evidence="5" id="KW-1185">Reference proteome</keyword>
<reference evidence="4 5" key="1">
    <citation type="journal article" date="2011" name="J. Bacteriol.">
        <title>Genome sequence of 'Pedosphaera parvula' Ellin514, an aerobic Verrucomicrobial isolate from pasture soil.</title>
        <authorList>
            <person name="Kant R."/>
            <person name="van Passel M.W."/>
            <person name="Sangwan P."/>
            <person name="Palva A."/>
            <person name="Lucas S."/>
            <person name="Copeland A."/>
            <person name="Lapidus A."/>
            <person name="Glavina Del Rio T."/>
            <person name="Dalin E."/>
            <person name="Tice H."/>
            <person name="Bruce D."/>
            <person name="Goodwin L."/>
            <person name="Pitluck S."/>
            <person name="Chertkov O."/>
            <person name="Larimer F.W."/>
            <person name="Land M.L."/>
            <person name="Hauser L."/>
            <person name="Brettin T.S."/>
            <person name="Detter J.C."/>
            <person name="Han S."/>
            <person name="de Vos W.M."/>
            <person name="Janssen P.H."/>
            <person name="Smidt H."/>
        </authorList>
    </citation>
    <scope>NUCLEOTIDE SEQUENCE [LARGE SCALE GENOMIC DNA]</scope>
    <source>
        <strain evidence="4 5">Ellin514</strain>
    </source>
</reference>
<evidence type="ECO:0000259" key="3">
    <source>
        <dbReference type="PROSITE" id="PS50943"/>
    </source>
</evidence>
<dbReference type="CDD" id="cd00093">
    <property type="entry name" value="HTH_XRE"/>
    <property type="match status" value="1"/>
</dbReference>
<dbReference type="Pfam" id="PF07883">
    <property type="entry name" value="Cupin_2"/>
    <property type="match status" value="1"/>
</dbReference>
<dbReference type="OrthoDB" id="9781521at2"/>
<dbReference type="GO" id="GO:0005829">
    <property type="term" value="C:cytosol"/>
    <property type="evidence" value="ECO:0007669"/>
    <property type="project" value="TreeGrafter"/>
</dbReference>
<dbReference type="Gene3D" id="1.10.260.40">
    <property type="entry name" value="lambda repressor-like DNA-binding domains"/>
    <property type="match status" value="1"/>
</dbReference>
<dbReference type="PANTHER" id="PTHR46797">
    <property type="entry name" value="HTH-TYPE TRANSCRIPTIONAL REGULATOR"/>
    <property type="match status" value="1"/>
</dbReference>
<comment type="caution">
    <text evidence="4">The sequence shown here is derived from an EMBL/GenBank/DDBJ whole genome shotgun (WGS) entry which is preliminary data.</text>
</comment>
<dbReference type="PANTHER" id="PTHR46797:SF1">
    <property type="entry name" value="METHYLPHOSPHONATE SYNTHASE"/>
    <property type="match status" value="1"/>
</dbReference>
<gene>
    <name evidence="4" type="ORF">Cflav_PD0926</name>
</gene>
<feature type="compositionally biased region" description="Basic residues" evidence="2">
    <location>
        <begin position="1"/>
        <end position="10"/>
    </location>
</feature>
<feature type="region of interest" description="Disordered" evidence="2">
    <location>
        <begin position="1"/>
        <end position="22"/>
    </location>
</feature>
<dbReference type="SMART" id="SM00530">
    <property type="entry name" value="HTH_XRE"/>
    <property type="match status" value="1"/>
</dbReference>
<dbReference type="Gene3D" id="2.60.120.10">
    <property type="entry name" value="Jelly Rolls"/>
    <property type="match status" value="1"/>
</dbReference>
<accession>B9XQL2</accession>
<dbReference type="InterPro" id="IPR010982">
    <property type="entry name" value="Lambda_DNA-bd_dom_sf"/>
</dbReference>
<organism evidence="4 5">
    <name type="scientific">Pedosphaera parvula (strain Ellin514)</name>
    <dbReference type="NCBI Taxonomy" id="320771"/>
    <lineage>
        <taxon>Bacteria</taxon>
        <taxon>Pseudomonadati</taxon>
        <taxon>Verrucomicrobiota</taxon>
        <taxon>Pedosphaerae</taxon>
        <taxon>Pedosphaerales</taxon>
        <taxon>Pedosphaeraceae</taxon>
        <taxon>Pedosphaera</taxon>
    </lineage>
</organism>
<dbReference type="RefSeq" id="WP_007418098.1">
    <property type="nucleotide sequence ID" value="NZ_ABOX02000055.1"/>
</dbReference>
<dbReference type="InterPro" id="IPR011051">
    <property type="entry name" value="RmlC_Cupin_sf"/>
</dbReference>
<dbReference type="STRING" id="320771.Cflav_PD0926"/>
<dbReference type="InterPro" id="IPR050807">
    <property type="entry name" value="TransReg_Diox_bact_type"/>
</dbReference>
<dbReference type="GO" id="GO:0003677">
    <property type="term" value="F:DNA binding"/>
    <property type="evidence" value="ECO:0007669"/>
    <property type="project" value="UniProtKB-KW"/>
</dbReference>
<dbReference type="Proteomes" id="UP000003688">
    <property type="component" value="Unassembled WGS sequence"/>
</dbReference>
<dbReference type="PROSITE" id="PS50943">
    <property type="entry name" value="HTH_CROC1"/>
    <property type="match status" value="1"/>
</dbReference>
<dbReference type="CDD" id="cd02209">
    <property type="entry name" value="cupin_XRE_C"/>
    <property type="match status" value="1"/>
</dbReference>
<feature type="domain" description="HTH cro/C1-type" evidence="3">
    <location>
        <begin position="30"/>
        <end position="84"/>
    </location>
</feature>
<evidence type="ECO:0000313" key="5">
    <source>
        <dbReference type="Proteomes" id="UP000003688"/>
    </source>
</evidence>
<dbReference type="Pfam" id="PF01381">
    <property type="entry name" value="HTH_3"/>
    <property type="match status" value="1"/>
</dbReference>
<evidence type="ECO:0000313" key="4">
    <source>
        <dbReference type="EMBL" id="EEF57862.1"/>
    </source>
</evidence>
<evidence type="ECO:0000256" key="2">
    <source>
        <dbReference type="SAM" id="MobiDB-lite"/>
    </source>
</evidence>
<dbReference type="InterPro" id="IPR014710">
    <property type="entry name" value="RmlC-like_jellyroll"/>
</dbReference>
<dbReference type="AlphaFoldDB" id="B9XQL2"/>
<dbReference type="InterPro" id="IPR013096">
    <property type="entry name" value="Cupin_2"/>
</dbReference>